<dbReference type="NCBIfam" id="TIGR03943">
    <property type="entry name" value="TIGR03943 family putative permease subunit"/>
    <property type="match status" value="1"/>
</dbReference>
<reference evidence="3 4" key="1">
    <citation type="submission" date="2019-04" db="EMBL/GenBank/DDBJ databases">
        <title>Streptomyces sp. nov. Bv016 isolated from bark of Buahinia variegata.</title>
        <authorList>
            <person name="Kanchanasin P."/>
            <person name="Tanasupawat S."/>
            <person name="Yuki M."/>
            <person name="Kudo T."/>
        </authorList>
    </citation>
    <scope>NUCLEOTIDE SEQUENCE [LARGE SCALE GENOMIC DNA]</scope>
    <source>
        <strain evidence="3 4">Bv016</strain>
    </source>
</reference>
<dbReference type="RefSeq" id="WP_135785118.1">
    <property type="nucleotide sequence ID" value="NZ_SRRT01000002.1"/>
</dbReference>
<feature type="domain" description="DUF1980" evidence="2">
    <location>
        <begin position="135"/>
        <end position="228"/>
    </location>
</feature>
<dbReference type="InterPro" id="IPR015402">
    <property type="entry name" value="DUF1980"/>
</dbReference>
<sequence>MRRPVQAALLVLSGLALLRVSLFSDLYLRYVKAGMRPLLIASGAVLLTLGLAEAWSWYRRTRHDGDHLPPRTAWLLFLPVLSLALWAPPALGAYTAAREAPKSTTTQPQDFDPLPATSPIPLTLGDFTDRVREDHTKAIRTRTVQMTGFATPAGHGGGWYLTRLIINCCAADAQSVKVRVYGAPSPKPDTWVTVTGVWHPHCTLGTSSAEVALTAHTLKKIHRPTNGYTDALPLG</sequence>
<dbReference type="InterPro" id="IPR048447">
    <property type="entry name" value="DUF1980_C"/>
</dbReference>
<feature type="transmembrane region" description="Helical" evidence="1">
    <location>
        <begin position="33"/>
        <end position="52"/>
    </location>
</feature>
<gene>
    <name evidence="3" type="ORF">E5083_09355</name>
</gene>
<keyword evidence="1" id="KW-1133">Transmembrane helix</keyword>
<dbReference type="AlphaFoldDB" id="A0A4Z1DCK9"/>
<accession>A0A4Z1DCK9</accession>
<keyword evidence="4" id="KW-1185">Reference proteome</keyword>
<evidence type="ECO:0000256" key="1">
    <source>
        <dbReference type="SAM" id="Phobius"/>
    </source>
</evidence>
<evidence type="ECO:0000313" key="4">
    <source>
        <dbReference type="Proteomes" id="UP000298159"/>
    </source>
</evidence>
<keyword evidence="1" id="KW-0472">Membrane</keyword>
<protein>
    <submittedName>
        <fullName evidence="3">TIGR03943 family protein</fullName>
    </submittedName>
</protein>
<evidence type="ECO:0000313" key="3">
    <source>
        <dbReference type="EMBL" id="TGN79790.1"/>
    </source>
</evidence>
<organism evidence="3 4">
    <name type="scientific">Streptomyces bauhiniae</name>
    <dbReference type="NCBI Taxonomy" id="2340725"/>
    <lineage>
        <taxon>Bacteria</taxon>
        <taxon>Bacillati</taxon>
        <taxon>Actinomycetota</taxon>
        <taxon>Actinomycetes</taxon>
        <taxon>Kitasatosporales</taxon>
        <taxon>Streptomycetaceae</taxon>
        <taxon>Streptomyces</taxon>
    </lineage>
</organism>
<name>A0A4Z1DCK9_9ACTN</name>
<dbReference type="EMBL" id="SRRT01000002">
    <property type="protein sequence ID" value="TGN79790.1"/>
    <property type="molecule type" value="Genomic_DNA"/>
</dbReference>
<feature type="transmembrane region" description="Helical" evidence="1">
    <location>
        <begin position="73"/>
        <end position="97"/>
    </location>
</feature>
<evidence type="ECO:0000259" key="2">
    <source>
        <dbReference type="Pfam" id="PF21537"/>
    </source>
</evidence>
<comment type="caution">
    <text evidence="3">The sequence shown here is derived from an EMBL/GenBank/DDBJ whole genome shotgun (WGS) entry which is preliminary data.</text>
</comment>
<dbReference type="GeneID" id="95447796"/>
<keyword evidence="1" id="KW-0812">Transmembrane</keyword>
<proteinExistence type="predicted"/>
<dbReference type="Proteomes" id="UP000298159">
    <property type="component" value="Unassembled WGS sequence"/>
</dbReference>
<dbReference type="Pfam" id="PF21537">
    <property type="entry name" value="DUF1980_C"/>
    <property type="match status" value="1"/>
</dbReference>